<dbReference type="EMBL" id="LGRX02029423">
    <property type="protein sequence ID" value="KAK3246842.1"/>
    <property type="molecule type" value="Genomic_DNA"/>
</dbReference>
<dbReference type="AlphaFoldDB" id="A0AAE0C1S1"/>
<gene>
    <name evidence="1" type="ORF">CYMTET_43637</name>
</gene>
<protein>
    <submittedName>
        <fullName evidence="1">Uncharacterized protein</fullName>
    </submittedName>
</protein>
<keyword evidence="2" id="KW-1185">Reference proteome</keyword>
<evidence type="ECO:0000313" key="1">
    <source>
        <dbReference type="EMBL" id="KAK3246842.1"/>
    </source>
</evidence>
<organism evidence="1 2">
    <name type="scientific">Cymbomonas tetramitiformis</name>
    <dbReference type="NCBI Taxonomy" id="36881"/>
    <lineage>
        <taxon>Eukaryota</taxon>
        <taxon>Viridiplantae</taxon>
        <taxon>Chlorophyta</taxon>
        <taxon>Pyramimonadophyceae</taxon>
        <taxon>Pyramimonadales</taxon>
        <taxon>Pyramimonadaceae</taxon>
        <taxon>Cymbomonas</taxon>
    </lineage>
</organism>
<dbReference type="Proteomes" id="UP001190700">
    <property type="component" value="Unassembled WGS sequence"/>
</dbReference>
<comment type="caution">
    <text evidence="1">The sequence shown here is derived from an EMBL/GenBank/DDBJ whole genome shotgun (WGS) entry which is preliminary data.</text>
</comment>
<sequence>MLYSGGVDVHTLIREFKKQLETATSTLMTVKDSFTKSDEPLSGFTDSHRHRLQPDAPQHFPMVHFGLATPDVIDEPVVELTPQASIETEDFNISADPVMCRNGRVCIYPVIETLSPDTLHHQLLQVFTTAGEPCSASGGAPSASRDG</sequence>
<reference evidence="1 2" key="1">
    <citation type="journal article" date="2015" name="Genome Biol. Evol.">
        <title>Comparative Genomics of a Bacterivorous Green Alga Reveals Evolutionary Causalities and Consequences of Phago-Mixotrophic Mode of Nutrition.</title>
        <authorList>
            <person name="Burns J.A."/>
            <person name="Paasch A."/>
            <person name="Narechania A."/>
            <person name="Kim E."/>
        </authorList>
    </citation>
    <scope>NUCLEOTIDE SEQUENCE [LARGE SCALE GENOMIC DNA]</scope>
    <source>
        <strain evidence="1 2">PLY_AMNH</strain>
    </source>
</reference>
<evidence type="ECO:0000313" key="2">
    <source>
        <dbReference type="Proteomes" id="UP001190700"/>
    </source>
</evidence>
<name>A0AAE0C1S1_9CHLO</name>
<accession>A0AAE0C1S1</accession>
<proteinExistence type="predicted"/>